<proteinExistence type="predicted"/>
<organism evidence="1">
    <name type="scientific">marine sediment metagenome</name>
    <dbReference type="NCBI Taxonomy" id="412755"/>
    <lineage>
        <taxon>unclassified sequences</taxon>
        <taxon>metagenomes</taxon>
        <taxon>ecological metagenomes</taxon>
    </lineage>
</organism>
<gene>
    <name evidence="1" type="ORF">LCGC14_2199990</name>
</gene>
<reference evidence="1" key="1">
    <citation type="journal article" date="2015" name="Nature">
        <title>Complex archaea that bridge the gap between prokaryotes and eukaryotes.</title>
        <authorList>
            <person name="Spang A."/>
            <person name="Saw J.H."/>
            <person name="Jorgensen S.L."/>
            <person name="Zaremba-Niedzwiedzka K."/>
            <person name="Martijn J."/>
            <person name="Lind A.E."/>
            <person name="van Eijk R."/>
            <person name="Schleper C."/>
            <person name="Guy L."/>
            <person name="Ettema T.J."/>
        </authorList>
    </citation>
    <scope>NUCLEOTIDE SEQUENCE</scope>
</reference>
<dbReference type="EMBL" id="LAZR01028967">
    <property type="protein sequence ID" value="KKL60971.1"/>
    <property type="molecule type" value="Genomic_DNA"/>
</dbReference>
<name>A0A0F9E451_9ZZZZ</name>
<evidence type="ECO:0000313" key="1">
    <source>
        <dbReference type="EMBL" id="KKL60971.1"/>
    </source>
</evidence>
<dbReference type="AlphaFoldDB" id="A0A0F9E451"/>
<protein>
    <submittedName>
        <fullName evidence="1">Uncharacterized protein</fullName>
    </submittedName>
</protein>
<accession>A0A0F9E451</accession>
<comment type="caution">
    <text evidence="1">The sequence shown here is derived from an EMBL/GenBank/DDBJ whole genome shotgun (WGS) entry which is preliminary data.</text>
</comment>
<sequence length="61" mass="7489">MKSEIILPLKPKFGSEEHIRADQMKQAEIRLRVSQERVLENQWLITQWLQQEKEYNEYTKE</sequence>